<gene>
    <name evidence="5" type="primary">argE_3</name>
    <name evidence="5" type="ORF">LMG6000_05281</name>
</gene>
<dbReference type="CDD" id="cd03894">
    <property type="entry name" value="M20_ArgE"/>
    <property type="match status" value="1"/>
</dbReference>
<feature type="domain" description="Peptidase M20 dimerisation" evidence="4">
    <location>
        <begin position="179"/>
        <end position="286"/>
    </location>
</feature>
<keyword evidence="6" id="KW-1185">Reference proteome</keyword>
<dbReference type="InterPro" id="IPR010169">
    <property type="entry name" value="AcOrn-deacetyl"/>
</dbReference>
<dbReference type="EMBL" id="CADILH010000010">
    <property type="protein sequence ID" value="CAB3937246.1"/>
    <property type="molecule type" value="Genomic_DNA"/>
</dbReference>
<protein>
    <submittedName>
        <fullName evidence="5">Acetylornithine deacetylase</fullName>
        <ecNumber evidence="5">3.5.1.16</ecNumber>
    </submittedName>
</protein>
<keyword evidence="3" id="KW-0170">Cobalt</keyword>
<reference evidence="5 6" key="1">
    <citation type="submission" date="2020-04" db="EMBL/GenBank/DDBJ databases">
        <authorList>
            <person name="De Canck E."/>
        </authorList>
    </citation>
    <scope>NUCLEOTIDE SEQUENCE [LARGE SCALE GENOMIC DNA]</scope>
    <source>
        <strain evidence="5 6">LMG 6000</strain>
    </source>
</reference>
<evidence type="ECO:0000259" key="4">
    <source>
        <dbReference type="Pfam" id="PF07687"/>
    </source>
</evidence>
<dbReference type="SUPFAM" id="SSF53187">
    <property type="entry name" value="Zn-dependent exopeptidases"/>
    <property type="match status" value="1"/>
</dbReference>
<dbReference type="GO" id="GO:0046872">
    <property type="term" value="F:metal ion binding"/>
    <property type="evidence" value="ECO:0007669"/>
    <property type="project" value="UniProtKB-KW"/>
</dbReference>
<dbReference type="GO" id="GO:0006526">
    <property type="term" value="P:L-arginine biosynthetic process"/>
    <property type="evidence" value="ECO:0007669"/>
    <property type="project" value="InterPro"/>
</dbReference>
<keyword evidence="1" id="KW-0479">Metal-binding</keyword>
<sequence>MNTAELPRSLEWIERLVRFDTTSRLSNLGLIETVRDHLVSVGLAPRLIYNADGKKANLFVTVPAHDGGTQGGVVLSGHTDVVPVDGQAWSSDPFAPEVRDGRLYGRGTCDMKGFIGTALAMLPAFTSRRLRMPLHLALSYDEEVGCLGADAMLRELARLEIRPDSCIVGEPTEMRVISAHKSSNLYRCTVHGHAAHSSLTPRGVNAIEYAARAICHIRDMADGHRQSGPFDHDFEVPYTTANTGTISGGLSVNTIPDRCQFEFEFRTIPGVLAPDVIGGLRRYITGELRDRIKAENPQADIKLEALAEVPGFDTAAAAEISQLAQALTGSRGTEKVAYCTEAGLFQRAGMTAVICGPGNLQQAHRPDEYVALAQISLCEQFMEKLAGHLAIAGPSIDR</sequence>
<dbReference type="Pfam" id="PF01546">
    <property type="entry name" value="Peptidase_M20"/>
    <property type="match status" value="1"/>
</dbReference>
<dbReference type="AlphaFoldDB" id="A0A6S7FJ21"/>
<dbReference type="InterPro" id="IPR011650">
    <property type="entry name" value="Peptidase_M20_dimer"/>
</dbReference>
<organism evidence="5 6">
    <name type="scientific">Achromobacter insolitus</name>
    <dbReference type="NCBI Taxonomy" id="217204"/>
    <lineage>
        <taxon>Bacteria</taxon>
        <taxon>Pseudomonadati</taxon>
        <taxon>Pseudomonadota</taxon>
        <taxon>Betaproteobacteria</taxon>
        <taxon>Burkholderiales</taxon>
        <taxon>Alcaligenaceae</taxon>
        <taxon>Achromobacter</taxon>
    </lineage>
</organism>
<proteinExistence type="predicted"/>
<accession>A0A6S7FJ21</accession>
<evidence type="ECO:0000313" key="5">
    <source>
        <dbReference type="EMBL" id="CAB3937246.1"/>
    </source>
</evidence>
<name>A0A6S7FJ21_9BURK</name>
<dbReference type="SUPFAM" id="SSF55031">
    <property type="entry name" value="Bacterial exopeptidase dimerisation domain"/>
    <property type="match status" value="1"/>
</dbReference>
<keyword evidence="2 5" id="KW-0378">Hydrolase</keyword>
<dbReference type="RefSeq" id="WP_175202172.1">
    <property type="nucleotide sequence ID" value="NZ_CADILH010000010.1"/>
</dbReference>
<evidence type="ECO:0000256" key="1">
    <source>
        <dbReference type="ARBA" id="ARBA00022723"/>
    </source>
</evidence>
<evidence type="ECO:0000313" key="6">
    <source>
        <dbReference type="Proteomes" id="UP000494183"/>
    </source>
</evidence>
<dbReference type="PANTHER" id="PTHR43808">
    <property type="entry name" value="ACETYLORNITHINE DEACETYLASE"/>
    <property type="match status" value="1"/>
</dbReference>
<dbReference type="InterPro" id="IPR002933">
    <property type="entry name" value="Peptidase_M20"/>
</dbReference>
<evidence type="ECO:0000256" key="3">
    <source>
        <dbReference type="ARBA" id="ARBA00023285"/>
    </source>
</evidence>
<dbReference type="NCBIfam" id="TIGR01892">
    <property type="entry name" value="AcOrn-deacetyl"/>
    <property type="match status" value="1"/>
</dbReference>
<dbReference type="Pfam" id="PF07687">
    <property type="entry name" value="M20_dimer"/>
    <property type="match status" value="1"/>
</dbReference>
<dbReference type="EC" id="3.5.1.16" evidence="5"/>
<dbReference type="InterPro" id="IPR036264">
    <property type="entry name" value="Bact_exopeptidase_dim_dom"/>
</dbReference>
<dbReference type="Gene3D" id="3.30.70.360">
    <property type="match status" value="1"/>
</dbReference>
<dbReference type="GO" id="GO:0008777">
    <property type="term" value="F:acetylornithine deacetylase activity"/>
    <property type="evidence" value="ECO:0007669"/>
    <property type="project" value="UniProtKB-EC"/>
</dbReference>
<evidence type="ECO:0000256" key="2">
    <source>
        <dbReference type="ARBA" id="ARBA00022801"/>
    </source>
</evidence>
<dbReference type="Proteomes" id="UP000494183">
    <property type="component" value="Unassembled WGS sequence"/>
</dbReference>
<dbReference type="NCBIfam" id="NF005710">
    <property type="entry name" value="PRK07522.1"/>
    <property type="match status" value="1"/>
</dbReference>
<dbReference type="Gene3D" id="3.40.630.10">
    <property type="entry name" value="Zn peptidases"/>
    <property type="match status" value="1"/>
</dbReference>
<dbReference type="PANTHER" id="PTHR43808:SF31">
    <property type="entry name" value="N-ACETYL-L-CITRULLINE DEACETYLASE"/>
    <property type="match status" value="1"/>
</dbReference>
<dbReference type="InterPro" id="IPR050072">
    <property type="entry name" value="Peptidase_M20A"/>
</dbReference>